<reference evidence="1 2" key="1">
    <citation type="submission" date="2018-11" db="EMBL/GenBank/DDBJ databases">
        <authorList>
            <consortium name="Pathogen Informatics"/>
        </authorList>
    </citation>
    <scope>NUCLEOTIDE SEQUENCE [LARGE SCALE GENOMIC DNA]</scope>
</reference>
<evidence type="ECO:0000313" key="2">
    <source>
        <dbReference type="Proteomes" id="UP000270924"/>
    </source>
</evidence>
<sequence>MIYGINTLTDFRDKMIIIFPNFTPPFIINRLIYDTPTSPSAAHPPCPMLLTYGQRSKVQLVVPLNLITNTEMTPFRKNVATAT</sequence>
<feature type="non-terminal residue" evidence="1">
    <location>
        <position position="83"/>
    </location>
</feature>
<keyword evidence="2" id="KW-1185">Reference proteome</keyword>
<gene>
    <name evidence="1" type="ORF">WBA_LOCUS6080</name>
</gene>
<dbReference type="AlphaFoldDB" id="A0A3P7E8M5"/>
<name>A0A3P7E8M5_WUCBA</name>
<accession>A0A3P7E8M5</accession>
<dbReference type="InParanoid" id="A0A3P7E8M5"/>
<dbReference type="EMBL" id="UYWW01003378">
    <property type="protein sequence ID" value="VDM12694.1"/>
    <property type="molecule type" value="Genomic_DNA"/>
</dbReference>
<proteinExistence type="predicted"/>
<organism evidence="1 2">
    <name type="scientific">Wuchereria bancrofti</name>
    <dbReference type="NCBI Taxonomy" id="6293"/>
    <lineage>
        <taxon>Eukaryota</taxon>
        <taxon>Metazoa</taxon>
        <taxon>Ecdysozoa</taxon>
        <taxon>Nematoda</taxon>
        <taxon>Chromadorea</taxon>
        <taxon>Rhabditida</taxon>
        <taxon>Spirurina</taxon>
        <taxon>Spiruromorpha</taxon>
        <taxon>Filarioidea</taxon>
        <taxon>Onchocercidae</taxon>
        <taxon>Wuchereria</taxon>
    </lineage>
</organism>
<evidence type="ECO:0000313" key="1">
    <source>
        <dbReference type="EMBL" id="VDM12694.1"/>
    </source>
</evidence>
<protein>
    <submittedName>
        <fullName evidence="1">Uncharacterized protein</fullName>
    </submittedName>
</protein>
<dbReference type="Proteomes" id="UP000270924">
    <property type="component" value="Unassembled WGS sequence"/>
</dbReference>